<comment type="caution">
    <text evidence="1">The sequence shown here is derived from an EMBL/GenBank/DDBJ whole genome shotgun (WGS) entry which is preliminary data.</text>
</comment>
<reference evidence="2" key="1">
    <citation type="submission" date="2017-01" db="EMBL/GenBank/DDBJ databases">
        <title>Komagataeibacter sp. MSKU9 whole genome sequencing project.</title>
        <authorList>
            <person name="Matsutani M."/>
            <person name="Naloka K."/>
            <person name="Theeragool G."/>
            <person name="Yakushi T."/>
            <person name="Matsushita K."/>
        </authorList>
    </citation>
    <scope>NUCLEOTIDE SEQUENCE [LARGE SCALE GENOMIC DNA]</scope>
    <source>
        <strain evidence="2">MSKU9</strain>
    </source>
</reference>
<evidence type="ECO:0000313" key="2">
    <source>
        <dbReference type="Proteomes" id="UP000315095"/>
    </source>
</evidence>
<dbReference type="EMBL" id="BDLU01000048">
    <property type="protein sequence ID" value="GCE83961.1"/>
    <property type="molecule type" value="Genomic_DNA"/>
</dbReference>
<dbReference type="SUPFAM" id="SSF52200">
    <property type="entry name" value="Toll/Interleukin receptor TIR domain"/>
    <property type="match status" value="1"/>
</dbReference>
<dbReference type="Proteomes" id="UP000315095">
    <property type="component" value="Unassembled WGS sequence"/>
</dbReference>
<proteinExistence type="predicted"/>
<dbReference type="AlphaFoldDB" id="A0A4P5NVM8"/>
<dbReference type="InterPro" id="IPR035897">
    <property type="entry name" value="Toll_tir_struct_dom_sf"/>
</dbReference>
<accession>A0A4P5NVM8</accession>
<name>A0A4P5NVM8_9PROT</name>
<dbReference type="OrthoDB" id="6971689at2"/>
<sequence length="270" mass="31850">MFRGFNLSLETEFEGYKPKGKNEIRVNSANIKADIDKFLDKDGNIIADRIIKEWFPNKRFDVFISHSHRDIDRVSSLCGYLKERFGLSCFVDSEIWKYCDDLLRGIDDKYCWNQNSETYNYKKRNSTTAHVHNMLSIALAQMMDKCECLFFINTDNSIKNKVSDKYSERTSTYSPWIYYELSMLNLIRVKPPTRERLVSESRKDSTTSVMSSDSAPIQYTIDVSNMTDITQSDIYLWNTKNRDHRYSMGQHSLDVFYDLFPKKPNEFRHV</sequence>
<gene>
    <name evidence="1" type="ORF">MSKU9_2102</name>
</gene>
<keyword evidence="2" id="KW-1185">Reference proteome</keyword>
<dbReference type="Gene3D" id="3.40.50.10140">
    <property type="entry name" value="Toll/interleukin-1 receptor homology (TIR) domain"/>
    <property type="match status" value="1"/>
</dbReference>
<evidence type="ECO:0008006" key="3">
    <source>
        <dbReference type="Google" id="ProtNLM"/>
    </source>
</evidence>
<evidence type="ECO:0000313" key="1">
    <source>
        <dbReference type="EMBL" id="GCE83961.1"/>
    </source>
</evidence>
<organism evidence="1 2">
    <name type="scientific">Komagataeibacter diospyri</name>
    <dbReference type="NCBI Taxonomy" id="1932662"/>
    <lineage>
        <taxon>Bacteria</taxon>
        <taxon>Pseudomonadati</taxon>
        <taxon>Pseudomonadota</taxon>
        <taxon>Alphaproteobacteria</taxon>
        <taxon>Acetobacterales</taxon>
        <taxon>Acetobacteraceae</taxon>
        <taxon>Komagataeibacter</taxon>
    </lineage>
</organism>
<protein>
    <recommendedName>
        <fullName evidence="3">TIR domain-containing protein</fullName>
    </recommendedName>
</protein>
<dbReference type="RefSeq" id="WP_141261431.1">
    <property type="nucleotide sequence ID" value="NZ_BDLU01000048.1"/>
</dbReference>